<dbReference type="Pfam" id="PF23571">
    <property type="entry name" value="GH3_M"/>
    <property type="match status" value="1"/>
</dbReference>
<name>A0ABT7WT55_9GAMM</name>
<dbReference type="Pfam" id="PF03321">
    <property type="entry name" value="GH3"/>
    <property type="match status" value="1"/>
</dbReference>
<dbReference type="PANTHER" id="PTHR31901">
    <property type="entry name" value="GH3 DOMAIN-CONTAINING PROTEIN"/>
    <property type="match status" value="1"/>
</dbReference>
<sequence length="542" mass="61638">MLMAIAWLSSTAHLMLQWFCRGADQRFKQQNNQLEAVQRQRLAQVLAQSSLAKQHNVTDYEGFCRQFQPTRYADWKAPIQQWRTQKQPLSASKLVRYQPTSGSSEQIKFIPYTQAFLDELDHAIAPWLSSMYRRCPQLAQGKHYWSVSWLPESQREILKDDNLNDDSALLGIGKRILAKFTQAVPSEIAFAAHAEDAMFATLCYLVAERNLSMISVWSPTFALQLLDQLQQYAEEIAQVLAHGQWGHRQDSLQAVKAPYAPQRAKVLQQWQQAGATDIAQLWEKLSFVSSWDTAGSKKWAQHLQAALPFAQFEGKGLWATEGVVTIPYEGMYPLAYHSHFYEFEYLAGEQIGQIIPSWQLQIGDVVSPILSSGNGLLRYCLDDCLKVTSLFGQVPCFEFQGRRFGVDLVGEKLSPEIAQQVIAMFAEKQLQAISLLAIETEQPEKPFYCVLIEGQFSQAQMAQFSAQLDLLLRQNFHYELARDLGQLAPPQCCEADNGWEAYKQLVMRDGMIEGNIKPEPLKKISFASLQRFQAATNREHIE</sequence>
<proteinExistence type="predicted"/>
<evidence type="ECO:0000313" key="2">
    <source>
        <dbReference type="EMBL" id="MDN0015881.1"/>
    </source>
</evidence>
<dbReference type="PANTHER" id="PTHR31901:SF9">
    <property type="entry name" value="GH3 DOMAIN-CONTAINING PROTEIN"/>
    <property type="match status" value="1"/>
</dbReference>
<comment type="caution">
    <text evidence="2">The sequence shown here is derived from an EMBL/GenBank/DDBJ whole genome shotgun (WGS) entry which is preliminary data.</text>
</comment>
<dbReference type="InterPro" id="IPR055377">
    <property type="entry name" value="GH3_M"/>
</dbReference>
<dbReference type="Proteomes" id="UP001168524">
    <property type="component" value="Unassembled WGS sequence"/>
</dbReference>
<dbReference type="EMBL" id="JAUDZE010000012">
    <property type="protein sequence ID" value="MDN0015881.1"/>
    <property type="molecule type" value="Genomic_DNA"/>
</dbReference>
<dbReference type="RefSeq" id="WP_267982130.1">
    <property type="nucleotide sequence ID" value="NZ_JAPQKF010000012.1"/>
</dbReference>
<accession>A0ABT7WT55</accession>
<evidence type="ECO:0000259" key="1">
    <source>
        <dbReference type="Pfam" id="PF23571"/>
    </source>
</evidence>
<keyword evidence="3" id="KW-1185">Reference proteome</keyword>
<organism evidence="2 3">
    <name type="scientific">Acinetobacter thutiue</name>
    <dbReference type="NCBI Taxonomy" id="2998078"/>
    <lineage>
        <taxon>Bacteria</taxon>
        <taxon>Pseudomonadati</taxon>
        <taxon>Pseudomonadota</taxon>
        <taxon>Gammaproteobacteria</taxon>
        <taxon>Moraxellales</taxon>
        <taxon>Moraxellaceae</taxon>
        <taxon>Acinetobacter</taxon>
    </lineage>
</organism>
<feature type="domain" description="GH3 middle" evidence="1">
    <location>
        <begin position="333"/>
        <end position="402"/>
    </location>
</feature>
<reference evidence="2" key="1">
    <citation type="submission" date="2023-06" db="EMBL/GenBank/DDBJ databases">
        <title>Two novel species of Acinetobacter isolated from motorbike repairing workshop in Vietnam.</title>
        <authorList>
            <person name="Le N.T.T."/>
        </authorList>
    </citation>
    <scope>NUCLEOTIDE SEQUENCE</scope>
    <source>
        <strain evidence="2">VNH17</strain>
    </source>
</reference>
<dbReference type="InterPro" id="IPR004993">
    <property type="entry name" value="GH3"/>
</dbReference>
<evidence type="ECO:0000313" key="3">
    <source>
        <dbReference type="Proteomes" id="UP001168524"/>
    </source>
</evidence>
<protein>
    <submittedName>
        <fullName evidence="2">GH3 auxin-responsive promoter family protein</fullName>
    </submittedName>
</protein>
<gene>
    <name evidence="2" type="ORF">QTA56_16820</name>
</gene>